<feature type="domain" description="N-acetyltransferase" evidence="3">
    <location>
        <begin position="1"/>
        <end position="148"/>
    </location>
</feature>
<keyword evidence="5" id="KW-1185">Reference proteome</keyword>
<dbReference type="CDD" id="cd04301">
    <property type="entry name" value="NAT_SF"/>
    <property type="match status" value="1"/>
</dbReference>
<evidence type="ECO:0000313" key="4">
    <source>
        <dbReference type="EMBL" id="MCA6078443.1"/>
    </source>
</evidence>
<name>A0A9X1HWP4_9BACT</name>
<accession>A0A9X1HWP4</accession>
<dbReference type="InterPro" id="IPR000182">
    <property type="entry name" value="GNAT_dom"/>
</dbReference>
<evidence type="ECO:0000256" key="2">
    <source>
        <dbReference type="ARBA" id="ARBA00023315"/>
    </source>
</evidence>
<protein>
    <submittedName>
        <fullName evidence="4">GNAT family N-acetyltransferase</fullName>
    </submittedName>
</protein>
<sequence>MTINEATPKEIPILAEFQQKMAMETENLQLDSETLHSGIEALFNDPSKGSYFVVRDHAKTIGCLMLTYEWSDWRNGTVVWIQSVYVLPEYRGKGVFRMLYTHVQQLVHANPSLRGIRLYVEKENHIAQKVYQAMGMDGEHYQLYEWMK</sequence>
<reference evidence="4" key="1">
    <citation type="submission" date="2021-09" db="EMBL/GenBank/DDBJ databases">
        <title>Fulvivirga sp. isolated from coastal sediment.</title>
        <authorList>
            <person name="Yu H."/>
        </authorList>
    </citation>
    <scope>NUCLEOTIDE SEQUENCE</scope>
    <source>
        <strain evidence="4">1062</strain>
    </source>
</reference>
<dbReference type="AlphaFoldDB" id="A0A9X1HWP4"/>
<dbReference type="Pfam" id="PF00583">
    <property type="entry name" value="Acetyltransf_1"/>
    <property type="match status" value="1"/>
</dbReference>
<dbReference type="GO" id="GO:0016747">
    <property type="term" value="F:acyltransferase activity, transferring groups other than amino-acyl groups"/>
    <property type="evidence" value="ECO:0007669"/>
    <property type="project" value="InterPro"/>
</dbReference>
<evidence type="ECO:0000259" key="3">
    <source>
        <dbReference type="PROSITE" id="PS51186"/>
    </source>
</evidence>
<keyword evidence="1" id="KW-0808">Transferase</keyword>
<dbReference type="SUPFAM" id="SSF55729">
    <property type="entry name" value="Acyl-CoA N-acyltransferases (Nat)"/>
    <property type="match status" value="1"/>
</dbReference>
<dbReference type="InterPro" id="IPR016181">
    <property type="entry name" value="Acyl_CoA_acyltransferase"/>
</dbReference>
<comment type="caution">
    <text evidence="4">The sequence shown here is derived from an EMBL/GenBank/DDBJ whole genome shotgun (WGS) entry which is preliminary data.</text>
</comment>
<dbReference type="InterPro" id="IPR050832">
    <property type="entry name" value="Bact_Acetyltransf"/>
</dbReference>
<dbReference type="Proteomes" id="UP001139409">
    <property type="component" value="Unassembled WGS sequence"/>
</dbReference>
<evidence type="ECO:0000313" key="5">
    <source>
        <dbReference type="Proteomes" id="UP001139409"/>
    </source>
</evidence>
<evidence type="ECO:0000256" key="1">
    <source>
        <dbReference type="ARBA" id="ARBA00022679"/>
    </source>
</evidence>
<organism evidence="4 5">
    <name type="scientific">Fulvivirga sedimenti</name>
    <dbReference type="NCBI Taxonomy" id="2879465"/>
    <lineage>
        <taxon>Bacteria</taxon>
        <taxon>Pseudomonadati</taxon>
        <taxon>Bacteroidota</taxon>
        <taxon>Cytophagia</taxon>
        <taxon>Cytophagales</taxon>
        <taxon>Fulvivirgaceae</taxon>
        <taxon>Fulvivirga</taxon>
    </lineage>
</organism>
<dbReference type="PROSITE" id="PS51186">
    <property type="entry name" value="GNAT"/>
    <property type="match status" value="1"/>
</dbReference>
<dbReference type="PANTHER" id="PTHR43877:SF2">
    <property type="entry name" value="AMINOALKYLPHOSPHONATE N-ACETYLTRANSFERASE-RELATED"/>
    <property type="match status" value="1"/>
</dbReference>
<gene>
    <name evidence="4" type="ORF">LDX50_26455</name>
</gene>
<dbReference type="Gene3D" id="3.40.630.30">
    <property type="match status" value="1"/>
</dbReference>
<dbReference type="PANTHER" id="PTHR43877">
    <property type="entry name" value="AMINOALKYLPHOSPHONATE N-ACETYLTRANSFERASE-RELATED-RELATED"/>
    <property type="match status" value="1"/>
</dbReference>
<proteinExistence type="predicted"/>
<dbReference type="RefSeq" id="WP_225699301.1">
    <property type="nucleotide sequence ID" value="NZ_JAIXNE010000006.1"/>
</dbReference>
<dbReference type="EMBL" id="JAIXNE010000006">
    <property type="protein sequence ID" value="MCA6078443.1"/>
    <property type="molecule type" value="Genomic_DNA"/>
</dbReference>
<keyword evidence="2" id="KW-0012">Acyltransferase</keyword>